<evidence type="ECO:0000313" key="1">
    <source>
        <dbReference type="EMBL" id="XCJ17713.1"/>
    </source>
</evidence>
<dbReference type="AlphaFoldDB" id="A0AAU8IHL1"/>
<proteinExistence type="predicted"/>
<gene>
    <name evidence="1" type="ORF">ABNN70_04315</name>
</gene>
<dbReference type="RefSeq" id="WP_353948840.1">
    <property type="nucleotide sequence ID" value="NZ_CP159510.1"/>
</dbReference>
<reference evidence="1" key="1">
    <citation type="submission" date="2024-06" db="EMBL/GenBank/DDBJ databases">
        <authorList>
            <person name="Fan A."/>
            <person name="Zhang F.Y."/>
            <person name="Zhang L."/>
        </authorList>
    </citation>
    <scope>NUCLEOTIDE SEQUENCE</scope>
    <source>
        <strain evidence="1">Y61</strain>
    </source>
</reference>
<name>A0AAU8IHL1_9BACL</name>
<accession>A0AAU8IHL1</accession>
<organism evidence="1">
    <name type="scientific">Sporolactobacillus sp. Y61</name>
    <dbReference type="NCBI Taxonomy" id="3160863"/>
    <lineage>
        <taxon>Bacteria</taxon>
        <taxon>Bacillati</taxon>
        <taxon>Bacillota</taxon>
        <taxon>Bacilli</taxon>
        <taxon>Bacillales</taxon>
        <taxon>Sporolactobacillaceae</taxon>
        <taxon>Sporolactobacillus</taxon>
    </lineage>
</organism>
<protein>
    <submittedName>
        <fullName evidence="1">Uncharacterized protein</fullName>
    </submittedName>
</protein>
<dbReference type="EMBL" id="CP159510">
    <property type="protein sequence ID" value="XCJ17713.1"/>
    <property type="molecule type" value="Genomic_DNA"/>
</dbReference>
<sequence>MDQWHVPLLKSTFSLLVFFSTCPERFGTCFSEKLWQKLIDIADRLPEPLFLVLSDAGGSLKAQRWAG</sequence>